<accession>A0A9J2P865</accession>
<dbReference type="SUPFAM" id="SSF47923">
    <property type="entry name" value="Ypt/Rab-GAP domain of gyp1p"/>
    <property type="match status" value="2"/>
</dbReference>
<feature type="compositionally biased region" description="Pro residues" evidence="2">
    <location>
        <begin position="617"/>
        <end position="630"/>
    </location>
</feature>
<feature type="compositionally biased region" description="Pro residues" evidence="2">
    <location>
        <begin position="922"/>
        <end position="936"/>
    </location>
</feature>
<dbReference type="Pfam" id="PF00566">
    <property type="entry name" value="RabGAP-TBC"/>
    <property type="match status" value="1"/>
</dbReference>
<organism evidence="4 5">
    <name type="scientific">Ascaris lumbricoides</name>
    <name type="common">Giant roundworm</name>
    <dbReference type="NCBI Taxonomy" id="6252"/>
    <lineage>
        <taxon>Eukaryota</taxon>
        <taxon>Metazoa</taxon>
        <taxon>Ecdysozoa</taxon>
        <taxon>Nematoda</taxon>
        <taxon>Chromadorea</taxon>
        <taxon>Rhabditida</taxon>
        <taxon>Spirurina</taxon>
        <taxon>Ascaridomorpha</taxon>
        <taxon>Ascaridoidea</taxon>
        <taxon>Ascarididae</taxon>
        <taxon>Ascaris</taxon>
    </lineage>
</organism>
<dbReference type="AlphaFoldDB" id="A0A9J2P865"/>
<keyword evidence="1" id="KW-0343">GTPase activation</keyword>
<evidence type="ECO:0000259" key="3">
    <source>
        <dbReference type="PROSITE" id="PS50086"/>
    </source>
</evidence>
<feature type="compositionally biased region" description="Acidic residues" evidence="2">
    <location>
        <begin position="259"/>
        <end position="269"/>
    </location>
</feature>
<feature type="compositionally biased region" description="Basic and acidic residues" evidence="2">
    <location>
        <begin position="1047"/>
        <end position="1056"/>
    </location>
</feature>
<dbReference type="InterPro" id="IPR035969">
    <property type="entry name" value="Rab-GAP_TBC_sf"/>
</dbReference>
<feature type="compositionally biased region" description="Basic and acidic residues" evidence="2">
    <location>
        <begin position="129"/>
        <end position="139"/>
    </location>
</feature>
<dbReference type="GO" id="GO:0005096">
    <property type="term" value="F:GTPase activator activity"/>
    <property type="evidence" value="ECO:0007669"/>
    <property type="project" value="UniProtKB-KW"/>
</dbReference>
<feature type="domain" description="Rab-GAP TBC" evidence="3">
    <location>
        <begin position="361"/>
        <end position="553"/>
    </location>
</feature>
<dbReference type="Gene3D" id="1.10.10.750">
    <property type="entry name" value="Ypt/Rab-GAP domain of gyp1p, domain 1"/>
    <property type="match status" value="1"/>
</dbReference>
<feature type="compositionally biased region" description="Polar residues" evidence="2">
    <location>
        <begin position="1058"/>
        <end position="1071"/>
    </location>
</feature>
<dbReference type="FunFam" id="1.10.472.80:FF:000019">
    <property type="entry name" value="USP6 N-terminal like"/>
    <property type="match status" value="1"/>
</dbReference>
<dbReference type="Proteomes" id="UP000036681">
    <property type="component" value="Unplaced"/>
</dbReference>
<feature type="region of interest" description="Disordered" evidence="2">
    <location>
        <begin position="1193"/>
        <end position="1220"/>
    </location>
</feature>
<feature type="region of interest" description="Disordered" evidence="2">
    <location>
        <begin position="855"/>
        <end position="997"/>
    </location>
</feature>
<evidence type="ECO:0000256" key="1">
    <source>
        <dbReference type="ARBA" id="ARBA00022468"/>
    </source>
</evidence>
<feature type="compositionally biased region" description="Polar residues" evidence="2">
    <location>
        <begin position="972"/>
        <end position="982"/>
    </location>
</feature>
<sequence>MSRTMSAYRRNRYTISSASDSDDEESDHQPRGVVARHEFLLENGTRVAEQRPLRGGSFSPCRDPSSKRSNPPQIGPSRGDAPPIRGSPLRRPPSPHKARPASRGRTSPTKSPSFKREIAASRKPSYRGDLSKEHAELSRAETSPLRVQSSMWDSAPKGGFFVDFSSRGQSGFETNGDELPVLIRNVSLRVKQQIQTTLSDPLKRRAAGSLRRARDRAAIPAASVRQKVHEISNRLTMPKFFTDERSSSDIDGNANDEASSSEESDDPEFLELQERSAIVEKYEKGAEQEVEEWENPDFELYKTTDRYGFVHKNGEVLSPSESHEKKRIAKEASRERKWLRMMAAWRAGKTVEKLRDRVWKGVPEKLRAVVWAYLLDVERYKSESPTNVYRELLMRARLVSRDIKQIDLDINRTYRDHLAFRRRYDLKQQSLFNVLAAYAMYNTEVGYCQGMSQIAALFLMYMDEEDAFWCLHALLVSKKHAMHGFFVPGFPKLARFQTHYEKVLHKYLPRLKKHLDKAGIPPIYLTKWWFGCFLDRVPFPLALRLWDVFLLEGDVILIAMAYNIMKMHQKAIKKLQIENFMEYIQTTIAQNFGFSDEETMYSLRDCLRKLQSDRMTLPPPPGASDPPELPMKPLGPVLSRSMVDIRMDIAEIQSRCSRANSLAGKSPGVTRRHRTPPSPTPMRPKFIASPSMQKDPATAAAIATQRDFEAQRDLSALTTANSPSSHSSSSTVRENATARVVARHGDVSPTSAMTPLAVSAPRPPVTPRLVDRQRVHSPPSANALAPSHSVRLPNSVPQQLRDGADVSGTRESSIAHNPSKVASPPLVVERMRVGSPDAVSSHAHIPLAPPSQIVEAASRRSSRQHVTSSLQREPMRGHMASEPRDLPFRASPAPKVAEHAPPPEPPVDYNNSGHHSIAPGGGSPPIPSPPVDPYPPRNMLETPATYRSEIVYDGSSGNCAERRMQPAFPGNERSTLGTCSQKSVDDVNERKSSSGSRIVQRDSFYDNVPPPTPALRCDADEAATTFDKRRAGGPRRAPGELIYESRSEDRSMERRFRNQQNSPTLFESRRQQTVTEVETRVIQLPNNVTYVSVGDDSCDNIRRTPVQHFHSGYGSPRRFEPTPSGFRTESYSPYDEPRRFRQGMEEMQMKSQTGAFLSHFRDESVGGAARGKSLQNTPSTVYYPLDGRRYAPAIERRPTPPSRSHHFPFPTETRGKHSMV</sequence>
<evidence type="ECO:0000256" key="2">
    <source>
        <dbReference type="SAM" id="MobiDB-lite"/>
    </source>
</evidence>
<dbReference type="PANTHER" id="PTHR47219">
    <property type="entry name" value="RAB GTPASE-ACTIVATING PROTEIN 1-LIKE"/>
    <property type="match status" value="1"/>
</dbReference>
<feature type="region of interest" description="Disordered" evidence="2">
    <location>
        <begin position="744"/>
        <end position="826"/>
    </location>
</feature>
<name>A0A9J2P865_ASCLU</name>
<feature type="compositionally biased region" description="Basic and acidic residues" evidence="2">
    <location>
        <begin position="983"/>
        <end position="992"/>
    </location>
</feature>
<feature type="region of interest" description="Disordered" evidence="2">
    <location>
        <begin position="1047"/>
        <end position="1071"/>
    </location>
</feature>
<feature type="compositionally biased region" description="Basic and acidic residues" evidence="2">
    <location>
        <begin position="873"/>
        <end position="887"/>
    </location>
</feature>
<feature type="region of interest" description="Disordered" evidence="2">
    <location>
        <begin position="1107"/>
        <end position="1135"/>
    </location>
</feature>
<evidence type="ECO:0000313" key="5">
    <source>
        <dbReference type="WBParaSite" id="ALUE_0000605201-mRNA-1"/>
    </source>
</evidence>
<evidence type="ECO:0000313" key="4">
    <source>
        <dbReference type="Proteomes" id="UP000036681"/>
    </source>
</evidence>
<dbReference type="InterPro" id="IPR050302">
    <property type="entry name" value="Rab_GAP_TBC_domain"/>
</dbReference>
<dbReference type="WBParaSite" id="ALUE_0000605201-mRNA-1">
    <property type="protein sequence ID" value="ALUE_0000605201-mRNA-1"/>
    <property type="gene ID" value="ALUE_0000605201"/>
</dbReference>
<dbReference type="Gene3D" id="1.10.8.270">
    <property type="entry name" value="putative rabgap domain of human tbc1 domain family member 14 like domains"/>
    <property type="match status" value="1"/>
</dbReference>
<feature type="region of interest" description="Disordered" evidence="2">
    <location>
        <begin position="1"/>
        <end position="142"/>
    </location>
</feature>
<dbReference type="InterPro" id="IPR000195">
    <property type="entry name" value="Rab-GAP-TBC_dom"/>
</dbReference>
<feature type="region of interest" description="Disordered" evidence="2">
    <location>
        <begin position="717"/>
        <end position="736"/>
    </location>
</feature>
<keyword evidence="4" id="KW-1185">Reference proteome</keyword>
<dbReference type="SMART" id="SM00164">
    <property type="entry name" value="TBC"/>
    <property type="match status" value="1"/>
</dbReference>
<dbReference type="FunFam" id="1.10.8.270:FF:000010">
    <property type="entry name" value="Putative USP6 N-terminal-like protein"/>
    <property type="match status" value="1"/>
</dbReference>
<dbReference type="GO" id="GO:0031267">
    <property type="term" value="F:small GTPase binding"/>
    <property type="evidence" value="ECO:0007669"/>
    <property type="project" value="TreeGrafter"/>
</dbReference>
<feature type="region of interest" description="Disordered" evidence="2">
    <location>
        <begin position="239"/>
        <end position="269"/>
    </location>
</feature>
<feature type="region of interest" description="Disordered" evidence="2">
    <location>
        <begin position="613"/>
        <end position="632"/>
    </location>
</feature>
<dbReference type="Gene3D" id="1.10.472.80">
    <property type="entry name" value="Ypt/Rab-GAP domain of gyp1p, domain 3"/>
    <property type="match status" value="1"/>
</dbReference>
<protein>
    <submittedName>
        <fullName evidence="5">Rab-GAP TBC domain-containing protein</fullName>
    </submittedName>
</protein>
<feature type="compositionally biased region" description="Basic residues" evidence="2">
    <location>
        <begin position="93"/>
        <end position="102"/>
    </location>
</feature>
<dbReference type="PROSITE" id="PS50086">
    <property type="entry name" value="TBC_RABGAP"/>
    <property type="match status" value="1"/>
</dbReference>
<dbReference type="PANTHER" id="PTHR47219:SF19">
    <property type="entry name" value="USP6 N-TERMINAL-LIKE PROTEIN ISOFORM X1"/>
    <property type="match status" value="1"/>
</dbReference>
<feature type="region of interest" description="Disordered" evidence="2">
    <location>
        <begin position="656"/>
        <end position="700"/>
    </location>
</feature>
<feature type="compositionally biased region" description="Basic and acidic residues" evidence="2">
    <location>
        <begin position="27"/>
        <end position="40"/>
    </location>
</feature>
<reference evidence="5" key="1">
    <citation type="submission" date="2023-03" db="UniProtKB">
        <authorList>
            <consortium name="WormBaseParasite"/>
        </authorList>
    </citation>
    <scope>IDENTIFICATION</scope>
</reference>
<proteinExistence type="predicted"/>